<keyword evidence="3" id="KW-0813">Transport</keyword>
<comment type="similarity">
    <text evidence="2">Belongs to the V-ATPase 116 kDa subunit family.</text>
</comment>
<feature type="transmembrane region" description="Helical" evidence="8">
    <location>
        <begin position="368"/>
        <end position="391"/>
    </location>
</feature>
<feature type="transmembrane region" description="Helical" evidence="8">
    <location>
        <begin position="403"/>
        <end position="424"/>
    </location>
</feature>
<feature type="transmembrane region" description="Helical" evidence="8">
    <location>
        <begin position="321"/>
        <end position="347"/>
    </location>
</feature>
<gene>
    <name evidence="9" type="ORF">HMPREF9134_01249</name>
</gene>
<comment type="caution">
    <text evidence="9">The sequence shown here is derived from an EMBL/GenBank/DDBJ whole genome shotgun (WGS) entry which is preliminary data.</text>
</comment>
<dbReference type="Proteomes" id="UP000010408">
    <property type="component" value="Unassembled WGS sequence"/>
</dbReference>
<dbReference type="PANTHER" id="PTHR11629:SF63">
    <property type="entry name" value="V-TYPE PROTON ATPASE SUBUNIT A"/>
    <property type="match status" value="1"/>
</dbReference>
<dbReference type="GO" id="GO:0033179">
    <property type="term" value="C:proton-transporting V-type ATPase, V0 domain"/>
    <property type="evidence" value="ECO:0007669"/>
    <property type="project" value="InterPro"/>
</dbReference>
<dbReference type="eggNOG" id="COG1269">
    <property type="taxonomic scope" value="Bacteria"/>
</dbReference>
<dbReference type="STRING" id="1127696.HMPREF9134_01249"/>
<evidence type="ECO:0000313" key="9">
    <source>
        <dbReference type="EMBL" id="EKY00902.1"/>
    </source>
</evidence>
<sequence length="609" mass="67537">MIQPMNKYAFLVFHKDYEAFLEKLRTLGVLHVKEQKNAREVDALRAILSERAHITETLRSLRPYTTEERASSPNLPQNEEAGRTLIAEIEGELHRLASLNETLTSLRSEADDVRPWGAFDVSALTRLEEAGYALSFFTIPLARFTEAFQSAHDVLPIAEQAGKQYFVLLHHSADAPSLPDAEQVARPSRSVAELETLLDTTEEERDHLIQSLTERTQHWLPELEAYDTFLENRFTFGSAQLQADRLMDERLLVLEGFVPASEAEQFEQSLEQAGYCYRQVEFDPEKERVPIQLKNNSFTKSFEFVTGLFSLPNYQEIDQTYLIAPFFMLFFGMCFGDAGYGLILFGVSTYFRLKSKDADTSLLALGQWLGGGAFVVGLLMGGIFGISLPWASDKDYIFSQDNLMMVSILIGIIQVLLGKTIGAYKKGRQLGWKHSLAGYAWVLLLIALGLIYGLPKAEIVLPSAVNYVLYGVAGLAVLVAFFYNSPGKNPFVNLGSGLWTTYETASGLLGDSLSYIRLFAIGLTGGILGSVFNQLALSCVPASGSGASVVSYVVGWIAALLILLFGHGINFGIAMIGAFVHPLRLTFVEYYKNSEFEGGGKPYTPFKKK</sequence>
<name>L1NCI1_9PORP</name>
<dbReference type="GO" id="GO:0051117">
    <property type="term" value="F:ATPase binding"/>
    <property type="evidence" value="ECO:0007669"/>
    <property type="project" value="TreeGrafter"/>
</dbReference>
<dbReference type="Pfam" id="PF01496">
    <property type="entry name" value="V_ATPase_I"/>
    <property type="match status" value="1"/>
</dbReference>
<keyword evidence="5 8" id="KW-1133">Transmembrane helix</keyword>
<keyword evidence="7 8" id="KW-0472">Membrane</keyword>
<evidence type="ECO:0000256" key="1">
    <source>
        <dbReference type="ARBA" id="ARBA00004141"/>
    </source>
</evidence>
<evidence type="ECO:0000256" key="4">
    <source>
        <dbReference type="ARBA" id="ARBA00022692"/>
    </source>
</evidence>
<evidence type="ECO:0000256" key="8">
    <source>
        <dbReference type="SAM" id="Phobius"/>
    </source>
</evidence>
<accession>L1NCI1</accession>
<dbReference type="GO" id="GO:0007035">
    <property type="term" value="P:vacuolar acidification"/>
    <property type="evidence" value="ECO:0007669"/>
    <property type="project" value="TreeGrafter"/>
</dbReference>
<dbReference type="InterPro" id="IPR002490">
    <property type="entry name" value="V-ATPase_116kDa_su"/>
</dbReference>
<protein>
    <submittedName>
        <fullName evidence="9">V-type ATPase subunit family protein</fullName>
    </submittedName>
</protein>
<proteinExistence type="inferred from homology"/>
<feature type="transmembrane region" description="Helical" evidence="8">
    <location>
        <begin position="515"/>
        <end position="536"/>
    </location>
</feature>
<dbReference type="PATRIC" id="fig|1127696.3.peg.1127"/>
<dbReference type="EMBL" id="AMEQ01000035">
    <property type="protein sequence ID" value="EKY00902.1"/>
    <property type="molecule type" value="Genomic_DNA"/>
</dbReference>
<evidence type="ECO:0000256" key="3">
    <source>
        <dbReference type="ARBA" id="ARBA00022448"/>
    </source>
</evidence>
<feature type="transmembrane region" description="Helical" evidence="8">
    <location>
        <begin position="436"/>
        <end position="455"/>
    </location>
</feature>
<comment type="subcellular location">
    <subcellularLocation>
        <location evidence="1">Membrane</location>
        <topology evidence="1">Multi-pass membrane protein</topology>
    </subcellularLocation>
</comment>
<feature type="transmembrane region" description="Helical" evidence="8">
    <location>
        <begin position="556"/>
        <end position="580"/>
    </location>
</feature>
<evidence type="ECO:0000256" key="2">
    <source>
        <dbReference type="ARBA" id="ARBA00009904"/>
    </source>
</evidence>
<reference evidence="9 10" key="1">
    <citation type="submission" date="2012-05" db="EMBL/GenBank/DDBJ databases">
        <authorList>
            <person name="Weinstock G."/>
            <person name="Sodergren E."/>
            <person name="Lobos E.A."/>
            <person name="Fulton L."/>
            <person name="Fulton R."/>
            <person name="Courtney L."/>
            <person name="Fronick C."/>
            <person name="O'Laughlin M."/>
            <person name="Godfrey J."/>
            <person name="Wilson R.M."/>
            <person name="Miner T."/>
            <person name="Farmer C."/>
            <person name="Delehaunty K."/>
            <person name="Cordes M."/>
            <person name="Minx P."/>
            <person name="Tomlinson C."/>
            <person name="Chen J."/>
            <person name="Wollam A."/>
            <person name="Pepin K.H."/>
            <person name="Bhonagiri V."/>
            <person name="Zhang X."/>
            <person name="Suruliraj S."/>
            <person name="Warren W."/>
            <person name="Mitreva M."/>
            <person name="Mardis E.R."/>
            <person name="Wilson R.K."/>
        </authorList>
    </citation>
    <scope>NUCLEOTIDE SEQUENCE [LARGE SCALE GENOMIC DNA]</scope>
    <source>
        <strain evidence="9 10">F0037</strain>
    </source>
</reference>
<evidence type="ECO:0000256" key="6">
    <source>
        <dbReference type="ARBA" id="ARBA00023065"/>
    </source>
</evidence>
<dbReference type="HOGENOM" id="CLU_025558_1_0_10"/>
<keyword evidence="4 8" id="KW-0812">Transmembrane</keyword>
<dbReference type="GO" id="GO:0016471">
    <property type="term" value="C:vacuolar proton-transporting V-type ATPase complex"/>
    <property type="evidence" value="ECO:0007669"/>
    <property type="project" value="TreeGrafter"/>
</dbReference>
<keyword evidence="6" id="KW-0406">Ion transport</keyword>
<evidence type="ECO:0000256" key="5">
    <source>
        <dbReference type="ARBA" id="ARBA00022989"/>
    </source>
</evidence>
<evidence type="ECO:0000313" key="10">
    <source>
        <dbReference type="Proteomes" id="UP000010408"/>
    </source>
</evidence>
<dbReference type="GO" id="GO:0046961">
    <property type="term" value="F:proton-transporting ATPase activity, rotational mechanism"/>
    <property type="evidence" value="ECO:0007669"/>
    <property type="project" value="InterPro"/>
</dbReference>
<dbReference type="PANTHER" id="PTHR11629">
    <property type="entry name" value="VACUOLAR PROTON ATPASES"/>
    <property type="match status" value="1"/>
</dbReference>
<dbReference type="AlphaFoldDB" id="L1NCI1"/>
<organism evidence="9 10">
    <name type="scientific">Porphyromonas catoniae F0037</name>
    <dbReference type="NCBI Taxonomy" id="1127696"/>
    <lineage>
        <taxon>Bacteria</taxon>
        <taxon>Pseudomonadati</taxon>
        <taxon>Bacteroidota</taxon>
        <taxon>Bacteroidia</taxon>
        <taxon>Bacteroidales</taxon>
        <taxon>Porphyromonadaceae</taxon>
        <taxon>Porphyromonas</taxon>
    </lineage>
</organism>
<evidence type="ECO:0000256" key="7">
    <source>
        <dbReference type="ARBA" id="ARBA00023136"/>
    </source>
</evidence>
<feature type="transmembrane region" description="Helical" evidence="8">
    <location>
        <begin position="467"/>
        <end position="484"/>
    </location>
</feature>